<dbReference type="Pfam" id="PF04545">
    <property type="entry name" value="Sigma70_r4"/>
    <property type="match status" value="1"/>
</dbReference>
<dbReference type="InterPro" id="IPR013324">
    <property type="entry name" value="RNA_pol_sigma_r3/r4-like"/>
</dbReference>
<evidence type="ECO:0000259" key="1">
    <source>
        <dbReference type="Pfam" id="PF04545"/>
    </source>
</evidence>
<sequence>MTEQSASAAIHVGFWRPETIKIADLAQRWEGTLLLSETAIGSVPPPVAVSKNKVGEVDGLAFHVALDGFGYQIEDPSDSSPDNHTIRLTDRESVDFVFRGWVGELIRYKPECEPMLHKAGIWDDASYHECERILEIEERITLALDRYRIVTGAQASQENILDNLHACPNWFLSDQLTFLDLTVRMRNVCIANKFTIIGDLATKGYRGLLKLPNMGNGSVHGLGKLIWEAFFLGTALRRKKWDGDDTSNDVAHSFYIPDENIVAPSVNSSFKTILDGFLDAAQVLSDQERGIWAARLGFRCDPQTLQMIGNQLGITRERVRQIEVKIYKKVRNHLIWPEVSRKLKNLLKDRTSPLLLNGVSAFDQWFNGIEELQNPLGEIFNHILDNEFSILIINDTPVISHLTSDGWAFAVGSAKNLLRGMAGEKVQEDDARVRIGTLIGERGAELRDELWETVKSFALWAEKPDGTRWLSGYGHTAEAVVNAILESAGHPLHYEEIFRRSKQISERPYEERALHNAARNVAVLYKRGTYGLLTHCPLTTEDLALIEAEIEDIAAGAERSRQWHTSELLDALLERGLDFNGQIDKYLINIALRDSKSFSYMRRMIWGYKNSWQASASSRLDTRQAVMALLEGAGRPLSTLEIRKKLENDRGLNSHFQIHPQGNLIRLGPGLWGLADRDIRVRDPDALVGQLDCHLRTTQEGVHSSEVASILDIKEEDALALLGLAKQKGMRVDRAQYVYLSSWEDSRRIWPAEAVRQTLITHPHGLSIEKIRSEVNRITKRVMNGIYVSHLLIHTDGASYDPESEIWILDQVRSQEAEVDEDEEHDEPNLP</sequence>
<dbReference type="SUPFAM" id="SSF47789">
    <property type="entry name" value="C-terminal domain of RNA polymerase alpha subunit"/>
    <property type="match status" value="1"/>
</dbReference>
<dbReference type="SUPFAM" id="SSF88659">
    <property type="entry name" value="Sigma3 and sigma4 domains of RNA polymerase sigma factors"/>
    <property type="match status" value="1"/>
</dbReference>
<evidence type="ECO:0000313" key="2">
    <source>
        <dbReference type="EMBL" id="WOO34019.1"/>
    </source>
</evidence>
<protein>
    <submittedName>
        <fullName evidence="2">Sigma factor-like helix-turn-helix DNA-binding protein</fullName>
    </submittedName>
</protein>
<feature type="domain" description="RNA polymerase sigma-70 region 4" evidence="1">
    <location>
        <begin position="282"/>
        <end position="331"/>
    </location>
</feature>
<proteinExistence type="predicted"/>
<dbReference type="InterPro" id="IPR007630">
    <property type="entry name" value="RNA_pol_sigma70_r4"/>
</dbReference>
<dbReference type="InterPro" id="IPR036388">
    <property type="entry name" value="WH-like_DNA-bd_sf"/>
</dbReference>
<evidence type="ECO:0000313" key="3">
    <source>
        <dbReference type="Proteomes" id="UP001303211"/>
    </source>
</evidence>
<name>A0ABZ0J6X5_9BURK</name>
<keyword evidence="3" id="KW-1185">Reference proteome</keyword>
<accession>A0ABZ0J6X5</accession>
<dbReference type="RefSeq" id="WP_317703347.1">
    <property type="nucleotide sequence ID" value="NZ_CP136921.1"/>
</dbReference>
<dbReference type="Proteomes" id="UP001303211">
    <property type="component" value="Chromosome"/>
</dbReference>
<organism evidence="2 3">
    <name type="scientific">Diaphorobacter limosus</name>
    <dbReference type="NCBI Taxonomy" id="3036128"/>
    <lineage>
        <taxon>Bacteria</taxon>
        <taxon>Pseudomonadati</taxon>
        <taxon>Pseudomonadota</taxon>
        <taxon>Betaproteobacteria</taxon>
        <taxon>Burkholderiales</taxon>
        <taxon>Comamonadaceae</taxon>
        <taxon>Diaphorobacter</taxon>
    </lineage>
</organism>
<dbReference type="InterPro" id="IPR000943">
    <property type="entry name" value="RNA_pol_sigma70"/>
</dbReference>
<dbReference type="Gene3D" id="1.10.10.10">
    <property type="entry name" value="Winged helix-like DNA-binding domain superfamily/Winged helix DNA-binding domain"/>
    <property type="match status" value="1"/>
</dbReference>
<gene>
    <name evidence="2" type="ORF">P4826_08165</name>
</gene>
<dbReference type="EMBL" id="CP136921">
    <property type="protein sequence ID" value="WOO34019.1"/>
    <property type="molecule type" value="Genomic_DNA"/>
</dbReference>
<reference evidence="2 3" key="1">
    <citation type="submission" date="2023-03" db="EMBL/GenBank/DDBJ databases">
        <title>Diaphorobacter basophil sp. nov., isolated from a sewage-treatment plant.</title>
        <authorList>
            <person name="Yang K."/>
        </authorList>
    </citation>
    <scope>NUCLEOTIDE SEQUENCE [LARGE SCALE GENOMIC DNA]</scope>
    <source>
        <strain evidence="2 3">Y-1</strain>
    </source>
</reference>
<dbReference type="Gene3D" id="1.10.150.20">
    <property type="entry name" value="5' to 3' exonuclease, C-terminal subdomain"/>
    <property type="match status" value="1"/>
</dbReference>
<dbReference type="PRINTS" id="PR00046">
    <property type="entry name" value="SIGMA70FCT"/>
</dbReference>